<comment type="caution">
    <text evidence="2">The sequence shown here is derived from an EMBL/GenBank/DDBJ whole genome shotgun (WGS) entry which is preliminary data.</text>
</comment>
<evidence type="ECO:0000256" key="1">
    <source>
        <dbReference type="SAM" id="MobiDB-lite"/>
    </source>
</evidence>
<dbReference type="AlphaFoldDB" id="A0AAD9HGT1"/>
<evidence type="ECO:0000313" key="3">
    <source>
        <dbReference type="Proteomes" id="UP001232148"/>
    </source>
</evidence>
<feature type="region of interest" description="Disordered" evidence="1">
    <location>
        <begin position="1"/>
        <end position="21"/>
    </location>
</feature>
<dbReference type="EMBL" id="MU842876">
    <property type="protein sequence ID" value="KAK2028563.1"/>
    <property type="molecule type" value="Genomic_DNA"/>
</dbReference>
<gene>
    <name evidence="2" type="ORF">LX32DRAFT_394225</name>
</gene>
<name>A0AAD9HGT1_9PEZI</name>
<protein>
    <submittedName>
        <fullName evidence="2">Uncharacterized protein</fullName>
    </submittedName>
</protein>
<reference evidence="2" key="1">
    <citation type="submission" date="2021-06" db="EMBL/GenBank/DDBJ databases">
        <title>Comparative genomics, transcriptomics and evolutionary studies reveal genomic signatures of adaptation to plant cell wall in hemibiotrophic fungi.</title>
        <authorList>
            <consortium name="DOE Joint Genome Institute"/>
            <person name="Baroncelli R."/>
            <person name="Diaz J.F."/>
            <person name="Benocci T."/>
            <person name="Peng M."/>
            <person name="Battaglia E."/>
            <person name="Haridas S."/>
            <person name="Andreopoulos W."/>
            <person name="Labutti K."/>
            <person name="Pangilinan J."/>
            <person name="Floch G.L."/>
            <person name="Makela M.R."/>
            <person name="Henrissat B."/>
            <person name="Grigoriev I.V."/>
            <person name="Crouch J.A."/>
            <person name="De Vries R.P."/>
            <person name="Sukno S.A."/>
            <person name="Thon M.R."/>
        </authorList>
    </citation>
    <scope>NUCLEOTIDE SEQUENCE</scope>
    <source>
        <strain evidence="2">MAFF235873</strain>
    </source>
</reference>
<organism evidence="2 3">
    <name type="scientific">Colletotrichum zoysiae</name>
    <dbReference type="NCBI Taxonomy" id="1216348"/>
    <lineage>
        <taxon>Eukaryota</taxon>
        <taxon>Fungi</taxon>
        <taxon>Dikarya</taxon>
        <taxon>Ascomycota</taxon>
        <taxon>Pezizomycotina</taxon>
        <taxon>Sordariomycetes</taxon>
        <taxon>Hypocreomycetidae</taxon>
        <taxon>Glomerellales</taxon>
        <taxon>Glomerellaceae</taxon>
        <taxon>Colletotrichum</taxon>
        <taxon>Colletotrichum graminicola species complex</taxon>
    </lineage>
</organism>
<accession>A0AAD9HGT1</accession>
<dbReference type="Proteomes" id="UP001232148">
    <property type="component" value="Unassembled WGS sequence"/>
</dbReference>
<keyword evidence="3" id="KW-1185">Reference proteome</keyword>
<proteinExistence type="predicted"/>
<sequence>MDGMAKQPKPPHAYSGFSGPREPRLLQLQTETVIDSAQLARCGLLGALETLGRDLDGVGARCEPFCPLPRQKSPTRRKNFQGLGSHACTSASCQSSSEVACFLLFSFLLPKGSGSGGLEGVLTDILIVDRARLSFPPVSPRTWHVVRVRWLLSSRHA</sequence>
<evidence type="ECO:0000313" key="2">
    <source>
        <dbReference type="EMBL" id="KAK2028563.1"/>
    </source>
</evidence>